<accession>A0A7V7UBU6</accession>
<organism evidence="1 2">
    <name type="scientific">Candidatus Galacturonatibacter soehngenii</name>
    <dbReference type="NCBI Taxonomy" id="2307010"/>
    <lineage>
        <taxon>Bacteria</taxon>
        <taxon>Bacillati</taxon>
        <taxon>Bacillota</taxon>
        <taxon>Clostridia</taxon>
        <taxon>Lachnospirales</taxon>
        <taxon>Lachnospiraceae</taxon>
        <taxon>Candidatus Galacturonatibacter</taxon>
    </lineage>
</organism>
<dbReference type="AlphaFoldDB" id="A0A7V7UBU6"/>
<dbReference type="RefSeq" id="WP_151144665.1">
    <property type="nucleotide sequence ID" value="NZ_WAGX01000005.1"/>
</dbReference>
<dbReference type="Gene3D" id="3.30.160.250">
    <property type="match status" value="1"/>
</dbReference>
<sequence length="99" mass="11469">MDVEYYAIFNYDEYDSNEERYGISITFPDIPEANTCARNDSEGLTMALDVLQLCLVDKVQEHLPIPTPLDNIKLSENERAVLIRYNKQDIDMSKIQFFG</sequence>
<dbReference type="InterPro" id="IPR035069">
    <property type="entry name" value="TTHA1013/TTHA0281-like"/>
</dbReference>
<dbReference type="Proteomes" id="UP000461768">
    <property type="component" value="Unassembled WGS sequence"/>
</dbReference>
<dbReference type="SUPFAM" id="SSF143100">
    <property type="entry name" value="TTHA1013/TTHA0281-like"/>
    <property type="match status" value="1"/>
</dbReference>
<dbReference type="OrthoDB" id="5419659at2"/>
<evidence type="ECO:0000313" key="2">
    <source>
        <dbReference type="Proteomes" id="UP000461768"/>
    </source>
</evidence>
<proteinExistence type="predicted"/>
<comment type="caution">
    <text evidence="1">The sequence shown here is derived from an EMBL/GenBank/DDBJ whole genome shotgun (WGS) entry which is preliminary data.</text>
</comment>
<keyword evidence="2" id="KW-1185">Reference proteome</keyword>
<gene>
    <name evidence="1" type="ORF">F7O84_10335</name>
</gene>
<reference evidence="1 2" key="1">
    <citation type="submission" date="2019-09" db="EMBL/GenBank/DDBJ databases">
        <authorList>
            <person name="Valk L.C."/>
        </authorList>
    </citation>
    <scope>NUCLEOTIDE SEQUENCE [LARGE SCALE GENOMIC DNA]</scope>
    <source>
        <strain evidence="1">GalUA</strain>
    </source>
</reference>
<protein>
    <submittedName>
        <fullName evidence="1">Type II toxin-antitoxin system HicB family antitoxin</fullName>
    </submittedName>
</protein>
<name>A0A7V7UBU6_9FIRM</name>
<dbReference type="EMBL" id="WAGX01000005">
    <property type="protein sequence ID" value="KAB1437974.1"/>
    <property type="molecule type" value="Genomic_DNA"/>
</dbReference>
<evidence type="ECO:0000313" key="1">
    <source>
        <dbReference type="EMBL" id="KAB1437974.1"/>
    </source>
</evidence>
<reference evidence="1 2" key="2">
    <citation type="submission" date="2020-02" db="EMBL/GenBank/DDBJ databases">
        <title>Candidatus Galacturonibacter soehngenii shows hetero-acetogenic catabolism of galacturonic acid but lacks a canonical carbon monoxide dehydrogenase/acetyl-CoA synthase complex.</title>
        <authorList>
            <person name="Diender M."/>
            <person name="Stouten G.R."/>
            <person name="Petersen J.F."/>
            <person name="Nielsen P.H."/>
            <person name="Dueholm M.S."/>
            <person name="Pronk J.T."/>
            <person name="Van Loosdrecht M.C.M."/>
        </authorList>
    </citation>
    <scope>NUCLEOTIDE SEQUENCE [LARGE SCALE GENOMIC DNA]</scope>
    <source>
        <strain evidence="1">GalUA</strain>
    </source>
</reference>